<dbReference type="Pfam" id="PF02021">
    <property type="entry name" value="UPF0102"/>
    <property type="match status" value="1"/>
</dbReference>
<dbReference type="PANTHER" id="PTHR34039">
    <property type="entry name" value="UPF0102 PROTEIN YRAN"/>
    <property type="match status" value="1"/>
</dbReference>
<dbReference type="GO" id="GO:0003676">
    <property type="term" value="F:nucleic acid binding"/>
    <property type="evidence" value="ECO:0007669"/>
    <property type="project" value="InterPro"/>
</dbReference>
<organism evidence="3 4">
    <name type="scientific">Rhodovastum atsumiense</name>
    <dbReference type="NCBI Taxonomy" id="504468"/>
    <lineage>
        <taxon>Bacteria</taxon>
        <taxon>Pseudomonadati</taxon>
        <taxon>Pseudomonadota</taxon>
        <taxon>Alphaproteobacteria</taxon>
        <taxon>Acetobacterales</taxon>
        <taxon>Acetobacteraceae</taxon>
        <taxon>Rhodovastum</taxon>
    </lineage>
</organism>
<accession>A0A5M6IW58</accession>
<dbReference type="EMBL" id="VWPK01000018">
    <property type="protein sequence ID" value="KAA5611708.1"/>
    <property type="molecule type" value="Genomic_DNA"/>
</dbReference>
<dbReference type="InterPro" id="IPR011856">
    <property type="entry name" value="tRNA_endonuc-like_dom_sf"/>
</dbReference>
<dbReference type="InterPro" id="IPR011335">
    <property type="entry name" value="Restrct_endonuc-II-like"/>
</dbReference>
<keyword evidence="4" id="KW-1185">Reference proteome</keyword>
<evidence type="ECO:0000256" key="2">
    <source>
        <dbReference type="HAMAP-Rule" id="MF_00048"/>
    </source>
</evidence>
<evidence type="ECO:0000313" key="4">
    <source>
        <dbReference type="Proteomes" id="UP000325255"/>
    </source>
</evidence>
<comment type="similarity">
    <text evidence="1 2">Belongs to the UPF0102 family.</text>
</comment>
<dbReference type="SUPFAM" id="SSF52980">
    <property type="entry name" value="Restriction endonuclease-like"/>
    <property type="match status" value="1"/>
</dbReference>
<comment type="caution">
    <text evidence="3">The sequence shown here is derived from an EMBL/GenBank/DDBJ whole genome shotgun (WGS) entry which is preliminary data.</text>
</comment>
<gene>
    <name evidence="3" type="ORF">F1189_12995</name>
</gene>
<dbReference type="Gene3D" id="3.40.1350.10">
    <property type="match status" value="1"/>
</dbReference>
<dbReference type="RefSeq" id="WP_150041249.1">
    <property type="nucleotide sequence ID" value="NZ_OW485601.1"/>
</dbReference>
<proteinExistence type="inferred from homology"/>
<protein>
    <recommendedName>
        <fullName evidence="2">UPF0102 protein F1189_12995</fullName>
    </recommendedName>
</protein>
<name>A0A5M6IW58_9PROT</name>
<dbReference type="OrthoDB" id="9812968at2"/>
<dbReference type="AlphaFoldDB" id="A0A5M6IW58"/>
<dbReference type="HAMAP" id="MF_00048">
    <property type="entry name" value="UPF0102"/>
    <property type="match status" value="1"/>
</dbReference>
<reference evidence="3 4" key="1">
    <citation type="submission" date="2019-09" db="EMBL/GenBank/DDBJ databases">
        <title>Genome sequence of Rhodovastum atsumiense, a diverse member of the Acetobacteraceae family of non-sulfur purple photosynthetic bacteria.</title>
        <authorList>
            <person name="Meyer T."/>
            <person name="Kyndt J."/>
        </authorList>
    </citation>
    <scope>NUCLEOTIDE SEQUENCE [LARGE SCALE GENOMIC DNA]</scope>
    <source>
        <strain evidence="3 4">DSM 21279</strain>
    </source>
</reference>
<dbReference type="PANTHER" id="PTHR34039:SF1">
    <property type="entry name" value="UPF0102 PROTEIN YRAN"/>
    <property type="match status" value="1"/>
</dbReference>
<dbReference type="InterPro" id="IPR003509">
    <property type="entry name" value="UPF0102_YraN-like"/>
</dbReference>
<sequence length="126" mass="13292">MSGTVRSRVGREAQARGVDAESAACAALLDEGWALLGRRLRTIAGEIDIVAEKDGLVAFVEVKSRPTLAGAAGALGPRQRERLLAAGEWLLAANPGWGLAGARFDVLVVDATGRVRRIADAFRREG</sequence>
<evidence type="ECO:0000256" key="1">
    <source>
        <dbReference type="ARBA" id="ARBA00006738"/>
    </source>
</evidence>
<evidence type="ECO:0000313" key="3">
    <source>
        <dbReference type="EMBL" id="KAA5611708.1"/>
    </source>
</evidence>
<dbReference type="Proteomes" id="UP000325255">
    <property type="component" value="Unassembled WGS sequence"/>
</dbReference>